<reference evidence="3 4" key="1">
    <citation type="submission" date="2024-09" db="EMBL/GenBank/DDBJ databases">
        <title>Floridaenema gen nov. (Aerosakkonemataceae, Aerosakkonematales ord. nov., Cyanobacteria) from benthic tropical and subtropical fresh waters, with the description of four new species.</title>
        <authorList>
            <person name="Moretto J.A."/>
            <person name="Berthold D.E."/>
            <person name="Lefler F.W."/>
            <person name="Huang I.-S."/>
            <person name="Laughinghouse H. IV."/>
        </authorList>
    </citation>
    <scope>NUCLEOTIDE SEQUENCE [LARGE SCALE GENOMIC DNA]</scope>
    <source>
        <strain evidence="3 4">BLCC-F46</strain>
    </source>
</reference>
<dbReference type="PANTHER" id="PTHR47691">
    <property type="entry name" value="REGULATOR-RELATED"/>
    <property type="match status" value="1"/>
</dbReference>
<evidence type="ECO:0000313" key="4">
    <source>
        <dbReference type="Proteomes" id="UP001576774"/>
    </source>
</evidence>
<dbReference type="InterPro" id="IPR002182">
    <property type="entry name" value="NB-ARC"/>
</dbReference>
<dbReference type="InterPro" id="IPR058651">
    <property type="entry name" value="HTH_VMAP-M9"/>
</dbReference>
<dbReference type="SUPFAM" id="SSF52540">
    <property type="entry name" value="P-loop containing nucleoside triphosphate hydrolases"/>
    <property type="match status" value="1"/>
</dbReference>
<dbReference type="Pfam" id="PF26355">
    <property type="entry name" value="HTH_VMAP-M9"/>
    <property type="match status" value="1"/>
</dbReference>
<dbReference type="InterPro" id="IPR027417">
    <property type="entry name" value="P-loop_NTPase"/>
</dbReference>
<proteinExistence type="predicted"/>
<keyword evidence="4" id="KW-1185">Reference proteome</keyword>
<feature type="domain" description="vWA-MoxR associated protein N-terminal HTH" evidence="2">
    <location>
        <begin position="15"/>
        <end position="80"/>
    </location>
</feature>
<evidence type="ECO:0000259" key="1">
    <source>
        <dbReference type="Pfam" id="PF00931"/>
    </source>
</evidence>
<evidence type="ECO:0000259" key="2">
    <source>
        <dbReference type="Pfam" id="PF26355"/>
    </source>
</evidence>
<dbReference type="PANTHER" id="PTHR47691:SF3">
    <property type="entry name" value="HTH-TYPE TRANSCRIPTIONAL REGULATOR RV0890C-RELATED"/>
    <property type="match status" value="1"/>
</dbReference>
<organism evidence="3 4">
    <name type="scientific">Floridaenema aerugineum BLCC-F46</name>
    <dbReference type="NCBI Taxonomy" id="3153654"/>
    <lineage>
        <taxon>Bacteria</taxon>
        <taxon>Bacillati</taxon>
        <taxon>Cyanobacteriota</taxon>
        <taxon>Cyanophyceae</taxon>
        <taxon>Oscillatoriophycideae</taxon>
        <taxon>Aerosakkonematales</taxon>
        <taxon>Aerosakkonemataceae</taxon>
        <taxon>Floridanema</taxon>
        <taxon>Floridanema aerugineum</taxon>
    </lineage>
</organism>
<dbReference type="Gene3D" id="3.40.50.300">
    <property type="entry name" value="P-loop containing nucleotide triphosphate hydrolases"/>
    <property type="match status" value="1"/>
</dbReference>
<sequence>MTVEEALIQLTIVLQPKPLNDVQELVFCKSWEGSSYKEIAAQAGYDAEYIKLVGFQLWKLLSKAFGVKVTKSNIHSVLTRNSLSYQPLDNADASQATYLHSIHRDLVPSNCSQDGKEAIDVSLFYGRAEELDKLETWILEDKCRLIEILGIGGVGKTALSVKLAEIVQKHFDFVIWHRLHNSLSVGETIAKILKDFSPELQINSLDNIPEQLSLLLQYLKQHRCLLVLDNFEAIINSANDNPIYHSGYEDYRQMLRRLAEERHNSCLVITSRETPEEVIELEGEFLPVRILELKGIDLVAAKKLLLVKGLTGTDAQITELVNCYQGIPLALKIATTFIKDIYLGNIGEFLSEKITGLKQIRQILDDDFNRLSVIEKQVMYWLGIKANPLMVNEIQAVVVPPVTKQELLEVLSSLRRRSLIENTSEGFIQQPFVREFINEKFKSQAKSVKLKVKQMLGKNF</sequence>
<dbReference type="RefSeq" id="WP_413270075.1">
    <property type="nucleotide sequence ID" value="NZ_JBHFNQ010000065.1"/>
</dbReference>
<protein>
    <submittedName>
        <fullName evidence="3">NB-ARC domain-containing protein</fullName>
    </submittedName>
</protein>
<accession>A0ABV4X2F0</accession>
<comment type="caution">
    <text evidence="3">The sequence shown here is derived from an EMBL/GenBank/DDBJ whole genome shotgun (WGS) entry which is preliminary data.</text>
</comment>
<gene>
    <name evidence="3" type="ORF">ACE1CC_08690</name>
</gene>
<evidence type="ECO:0000313" key="3">
    <source>
        <dbReference type="EMBL" id="MFB2876960.1"/>
    </source>
</evidence>
<dbReference type="EMBL" id="JBHFNQ010000065">
    <property type="protein sequence ID" value="MFB2876960.1"/>
    <property type="molecule type" value="Genomic_DNA"/>
</dbReference>
<dbReference type="Pfam" id="PF00931">
    <property type="entry name" value="NB-ARC"/>
    <property type="match status" value="1"/>
</dbReference>
<name>A0ABV4X2F0_9CYAN</name>
<feature type="domain" description="NB-ARC" evidence="1">
    <location>
        <begin position="129"/>
        <end position="230"/>
    </location>
</feature>
<dbReference type="PRINTS" id="PR00364">
    <property type="entry name" value="DISEASERSIST"/>
</dbReference>
<dbReference type="Proteomes" id="UP001576774">
    <property type="component" value="Unassembled WGS sequence"/>
</dbReference>